<evidence type="ECO:0000313" key="1">
    <source>
        <dbReference type="EMBL" id="TKX28174.1"/>
    </source>
</evidence>
<reference evidence="1 2" key="1">
    <citation type="submission" date="2018-05" db="EMBL/GenBank/DDBJ databases">
        <title>Novel Campyloabacter and Helicobacter Species and Strains.</title>
        <authorList>
            <person name="Mannion A.J."/>
            <person name="Shen Z."/>
            <person name="Fox J.G."/>
        </authorList>
    </citation>
    <scope>NUCLEOTIDE SEQUENCE [LARGE SCALE GENOMIC DNA]</scope>
    <source>
        <strain evidence="2">MIT17-664</strain>
    </source>
</reference>
<name>A0A4U7BID3_9BACT</name>
<evidence type="ECO:0000313" key="2">
    <source>
        <dbReference type="Proteomes" id="UP000308838"/>
    </source>
</evidence>
<dbReference type="AlphaFoldDB" id="A0A4U7BID3"/>
<protein>
    <submittedName>
        <fullName evidence="1">Uncharacterized protein</fullName>
    </submittedName>
</protein>
<dbReference type="RefSeq" id="WP_137621354.1">
    <property type="nucleotide sequence ID" value="NZ_NXLZ01000023.1"/>
</dbReference>
<proteinExistence type="predicted"/>
<dbReference type="Proteomes" id="UP000308838">
    <property type="component" value="Unassembled WGS sequence"/>
</dbReference>
<gene>
    <name evidence="1" type="ORF">CQA69_08535</name>
</gene>
<keyword evidence="2" id="KW-1185">Reference proteome</keyword>
<organism evidence="1 2">
    <name type="scientific">Campylobacter estrildidarum</name>
    <dbReference type="NCBI Taxonomy" id="2510189"/>
    <lineage>
        <taxon>Bacteria</taxon>
        <taxon>Pseudomonadati</taxon>
        <taxon>Campylobacterota</taxon>
        <taxon>Epsilonproteobacteria</taxon>
        <taxon>Campylobacterales</taxon>
        <taxon>Campylobacteraceae</taxon>
        <taxon>Campylobacter</taxon>
    </lineage>
</organism>
<accession>A0A4U7BID3</accession>
<comment type="caution">
    <text evidence="1">The sequence shown here is derived from an EMBL/GenBank/DDBJ whole genome shotgun (WGS) entry which is preliminary data.</text>
</comment>
<dbReference type="EMBL" id="NXLZ01000023">
    <property type="protein sequence ID" value="TKX28174.1"/>
    <property type="molecule type" value="Genomic_DNA"/>
</dbReference>
<dbReference type="OrthoDB" id="9844183at2"/>
<sequence>MSNEPYLENEIKALKYQLLIEKQKHKKTKEKVFNLKNIQGEKYEKLKAEFAKNQLFVFRDDELFLWVESLMRELKTKILSANDELSKKACDVLAFKLEKQKNFLSIK</sequence>